<name>A0A6C0CQQ9_9ZZZZ</name>
<organism evidence="4">
    <name type="scientific">viral metagenome</name>
    <dbReference type="NCBI Taxonomy" id="1070528"/>
    <lineage>
        <taxon>unclassified sequences</taxon>
        <taxon>metagenomes</taxon>
        <taxon>organismal metagenomes</taxon>
    </lineage>
</organism>
<dbReference type="GO" id="GO:0019433">
    <property type="term" value="P:triglyceride catabolic process"/>
    <property type="evidence" value="ECO:0007669"/>
    <property type="project" value="TreeGrafter"/>
</dbReference>
<dbReference type="InterPro" id="IPR033562">
    <property type="entry name" value="PLPL"/>
</dbReference>
<dbReference type="GO" id="GO:0016020">
    <property type="term" value="C:membrane"/>
    <property type="evidence" value="ECO:0007669"/>
    <property type="project" value="TreeGrafter"/>
</dbReference>
<evidence type="ECO:0000256" key="1">
    <source>
        <dbReference type="ARBA" id="ARBA00023098"/>
    </source>
</evidence>
<dbReference type="GO" id="GO:0005737">
    <property type="term" value="C:cytoplasm"/>
    <property type="evidence" value="ECO:0007669"/>
    <property type="project" value="TreeGrafter"/>
</dbReference>
<dbReference type="GO" id="GO:0055088">
    <property type="term" value="P:lipid homeostasis"/>
    <property type="evidence" value="ECO:0007669"/>
    <property type="project" value="TreeGrafter"/>
</dbReference>
<dbReference type="EMBL" id="MN739469">
    <property type="protein sequence ID" value="QHT06482.1"/>
    <property type="molecule type" value="Genomic_DNA"/>
</dbReference>
<protein>
    <recommendedName>
        <fullName evidence="3">PNPLA domain-containing protein</fullName>
    </recommendedName>
</protein>
<feature type="transmembrane region" description="Helical" evidence="2">
    <location>
        <begin position="255"/>
        <end position="279"/>
    </location>
</feature>
<accession>A0A6C0CQQ9</accession>
<dbReference type="PANTHER" id="PTHR12406:SF41">
    <property type="entry name" value="BRUMMER, ISOFORM B-RELATED"/>
    <property type="match status" value="1"/>
</dbReference>
<dbReference type="InterPro" id="IPR002641">
    <property type="entry name" value="PNPLA_dom"/>
</dbReference>
<evidence type="ECO:0000313" key="4">
    <source>
        <dbReference type="EMBL" id="QHT06482.1"/>
    </source>
</evidence>
<evidence type="ECO:0000256" key="2">
    <source>
        <dbReference type="SAM" id="Phobius"/>
    </source>
</evidence>
<dbReference type="GO" id="GO:0005811">
    <property type="term" value="C:lipid droplet"/>
    <property type="evidence" value="ECO:0007669"/>
    <property type="project" value="TreeGrafter"/>
</dbReference>
<feature type="transmembrane region" description="Helical" evidence="2">
    <location>
        <begin position="28"/>
        <end position="47"/>
    </location>
</feature>
<reference evidence="4" key="1">
    <citation type="journal article" date="2020" name="Nature">
        <title>Giant virus diversity and host interactions through global metagenomics.</title>
        <authorList>
            <person name="Schulz F."/>
            <person name="Roux S."/>
            <person name="Paez-Espino D."/>
            <person name="Jungbluth S."/>
            <person name="Walsh D.A."/>
            <person name="Denef V.J."/>
            <person name="McMahon K.D."/>
            <person name="Konstantinidis K.T."/>
            <person name="Eloe-Fadrosh E.A."/>
            <person name="Kyrpides N.C."/>
            <person name="Woyke T."/>
        </authorList>
    </citation>
    <scope>NUCLEOTIDE SEQUENCE</scope>
    <source>
        <strain evidence="4">GVMAG-M-3300021425-30</strain>
    </source>
</reference>
<dbReference type="PANTHER" id="PTHR12406">
    <property type="entry name" value="CALCIUM-INDEPENDENT PHOSPHOLIPASE A2 IPLA2 -RELATED"/>
    <property type="match status" value="1"/>
</dbReference>
<dbReference type="Gene3D" id="3.40.1090.10">
    <property type="entry name" value="Cytosolic phospholipase A2 catalytic domain"/>
    <property type="match status" value="1"/>
</dbReference>
<keyword evidence="1" id="KW-0443">Lipid metabolism</keyword>
<dbReference type="SUPFAM" id="SSF52151">
    <property type="entry name" value="FabD/lysophospholipase-like"/>
    <property type="match status" value="1"/>
</dbReference>
<proteinExistence type="predicted"/>
<dbReference type="Pfam" id="PF01734">
    <property type="entry name" value="Patatin"/>
    <property type="match status" value="1"/>
</dbReference>
<dbReference type="PROSITE" id="PS51635">
    <property type="entry name" value="PNPLA"/>
    <property type="match status" value="1"/>
</dbReference>
<sequence length="305" mass="35136">MNNIKVLSDYIKAVTKNVVIDNTIELDLVLSGGAFNGMFGLGNILFIKQLEREKKINVNRVSGCSVGAVLGLVYLTDNFDETNNVFNNLKNCLKEKGNLKCLKNIIVEGVNNIFKTDEEMKEQINGRLYINYNDISDCNYCVISEYDNKEHLIECLLRSMYIPFLIDGNLKIDDKYIDGIVPYIFKNSSRKILYLEMMKDYTDIIKCVVTQNEKNQHYRILQGVTDASRFFTNGRSERLTWYEDWNTIKIIKHNILYLSAMIIVVFIDFLSSINIPSIICNNKLYKLSSTVIIKSCKDILGKLNY</sequence>
<keyword evidence="2" id="KW-1133">Transmembrane helix</keyword>
<dbReference type="AlphaFoldDB" id="A0A6C0CQQ9"/>
<dbReference type="InterPro" id="IPR016035">
    <property type="entry name" value="Acyl_Trfase/lysoPLipase"/>
</dbReference>
<keyword evidence="2" id="KW-0812">Transmembrane</keyword>
<feature type="domain" description="PNPLA" evidence="3">
    <location>
        <begin position="28"/>
        <end position="186"/>
    </location>
</feature>
<keyword evidence="2" id="KW-0472">Membrane</keyword>
<dbReference type="GO" id="GO:0004806">
    <property type="term" value="F:triacylglycerol lipase activity"/>
    <property type="evidence" value="ECO:0007669"/>
    <property type="project" value="TreeGrafter"/>
</dbReference>
<evidence type="ECO:0000259" key="3">
    <source>
        <dbReference type="PROSITE" id="PS51635"/>
    </source>
</evidence>